<dbReference type="PANTHER" id="PTHR12537">
    <property type="entry name" value="RNA BINDING PROTEIN PUMILIO-RELATED"/>
    <property type="match status" value="1"/>
</dbReference>
<dbReference type="GO" id="GO:0010608">
    <property type="term" value="P:post-transcriptional regulation of gene expression"/>
    <property type="evidence" value="ECO:0007669"/>
    <property type="project" value="TreeGrafter"/>
</dbReference>
<gene>
    <name evidence="5" type="ORF">STCU_06182</name>
    <name evidence="4" type="ORF">STCU_08733</name>
</gene>
<dbReference type="InterPro" id="IPR033133">
    <property type="entry name" value="PUM-HD"/>
</dbReference>
<keyword evidence="6" id="KW-1185">Reference proteome</keyword>
<evidence type="ECO:0000256" key="2">
    <source>
        <dbReference type="PROSITE-ProRule" id="PRU00317"/>
    </source>
</evidence>
<accession>S9TWP9</accession>
<dbReference type="OrthoDB" id="668540at2759"/>
<proteinExistence type="predicted"/>
<dbReference type="EMBL" id="ATMH01008733">
    <property type="protein sequence ID" value="EPY21009.1"/>
    <property type="molecule type" value="Genomic_DNA"/>
</dbReference>
<dbReference type="PROSITE" id="PS50302">
    <property type="entry name" value="PUM"/>
    <property type="match status" value="4"/>
</dbReference>
<protein>
    <recommendedName>
        <fullName evidence="3">PUM-HD domain-containing protein</fullName>
    </recommendedName>
</protein>
<reference evidence="4" key="2">
    <citation type="submission" date="2013-03" db="EMBL/GenBank/DDBJ databases">
        <authorList>
            <person name="Motta M.C.M."/>
            <person name="Martins A.C.A."/>
            <person name="Preta C.M.C.C."/>
            <person name="Silva R."/>
            <person name="de Souza S.S."/>
            <person name="Klein C.C."/>
            <person name="de Almeida L.G.P."/>
            <person name="Cunha O.L."/>
            <person name="Colabardini A.C."/>
            <person name="Lima B.A."/>
            <person name="Machado C.R."/>
            <person name="Soares C.M.A."/>
            <person name="de Menezes C.B.A."/>
            <person name="Bartolomeu D.C."/>
            <person name="Grisard E.C."/>
            <person name="Fantinatti-Garboggini F."/>
            <person name="Rodrigues-Luiz G.F."/>
            <person name="Wagner G."/>
            <person name="Goldman G.H."/>
            <person name="Fietto J.L.R."/>
            <person name="Ciapina L.P."/>
            <person name="Brocchi M."/>
            <person name="Elias M.C."/>
            <person name="Goldman M.H.S."/>
            <person name="Sagot M.-F."/>
            <person name="Pereira M."/>
            <person name="Stoco P.H."/>
            <person name="Teixeira S.M.R."/>
            <person name="de Mendonca-Neto R.P."/>
            <person name="Maciel T.E.F."/>
            <person name="Mendes T.A.O."/>
            <person name="Urmenyi T.P."/>
            <person name="Teixeira M.M.G."/>
            <person name="de Camargo E.F.P."/>
            <person name="de Sousa W."/>
            <person name="Schenkman S."/>
            <person name="de Vasconcelos A.T.R."/>
        </authorList>
    </citation>
    <scope>NUCLEOTIDE SEQUENCE</scope>
</reference>
<evidence type="ECO:0000313" key="4">
    <source>
        <dbReference type="EMBL" id="EPY21009.1"/>
    </source>
</evidence>
<dbReference type="Proteomes" id="UP000015354">
    <property type="component" value="Unassembled WGS sequence"/>
</dbReference>
<organism evidence="4 6">
    <name type="scientific">Strigomonas culicis</name>
    <dbReference type="NCBI Taxonomy" id="28005"/>
    <lineage>
        <taxon>Eukaryota</taxon>
        <taxon>Discoba</taxon>
        <taxon>Euglenozoa</taxon>
        <taxon>Kinetoplastea</taxon>
        <taxon>Metakinetoplastina</taxon>
        <taxon>Trypanosomatida</taxon>
        <taxon>Trypanosomatidae</taxon>
        <taxon>Strigomonadinae</taxon>
        <taxon>Strigomonas</taxon>
    </lineage>
</organism>
<dbReference type="SMART" id="SM00025">
    <property type="entry name" value="Pumilio"/>
    <property type="match status" value="5"/>
</dbReference>
<evidence type="ECO:0000313" key="6">
    <source>
        <dbReference type="Proteomes" id="UP000015354"/>
    </source>
</evidence>
<feature type="repeat" description="Pumilio" evidence="2">
    <location>
        <begin position="262"/>
        <end position="298"/>
    </location>
</feature>
<keyword evidence="1" id="KW-0677">Repeat</keyword>
<dbReference type="InterPro" id="IPR001313">
    <property type="entry name" value="Pumilio_RNA-bd_rpt"/>
</dbReference>
<feature type="repeat" description="Pumilio" evidence="2">
    <location>
        <begin position="381"/>
        <end position="419"/>
    </location>
</feature>
<dbReference type="EMBL" id="ATMH01006182">
    <property type="protein sequence ID" value="EPY26583.1"/>
    <property type="molecule type" value="Genomic_DNA"/>
</dbReference>
<dbReference type="GO" id="GO:0005737">
    <property type="term" value="C:cytoplasm"/>
    <property type="evidence" value="ECO:0007669"/>
    <property type="project" value="TreeGrafter"/>
</dbReference>
<name>S9TWP9_9TRYP</name>
<dbReference type="Gene3D" id="1.25.10.10">
    <property type="entry name" value="Leucine-rich Repeat Variant"/>
    <property type="match status" value="1"/>
</dbReference>
<dbReference type="SUPFAM" id="SSF48371">
    <property type="entry name" value="ARM repeat"/>
    <property type="match status" value="1"/>
</dbReference>
<evidence type="ECO:0000313" key="5">
    <source>
        <dbReference type="EMBL" id="EPY26583.1"/>
    </source>
</evidence>
<dbReference type="Pfam" id="PF00806">
    <property type="entry name" value="PUF"/>
    <property type="match status" value="4"/>
</dbReference>
<feature type="repeat" description="Pumilio" evidence="2">
    <location>
        <begin position="341"/>
        <end position="380"/>
    </location>
</feature>
<dbReference type="InterPro" id="IPR016024">
    <property type="entry name" value="ARM-type_fold"/>
</dbReference>
<dbReference type="InterPro" id="IPR011989">
    <property type="entry name" value="ARM-like"/>
</dbReference>
<sequence length="555" mass="61684">MSSDEESLTALYAKRQEILKQLADVDTSIRILESRIHDQSNASQRVPSSVSGTSNAETDKVAQIVLNSMQDANGLREALRLVELCRVSVSAPPSDGSNPHSPSSQKQLIRPLVIKECMERASDLSMNANGSELMLHVVPLLSNGAVSAASQRQATDASAAPAEYSEYMQLIEILGKDLVIMCCNTNGARVAQKIADSLKHLEEFHCFSKAVSSSVVTLATDINGNHTLSKFMLCERSKRLSVQGSNEYERQQLEQIEKQIYDVLSKECISVCRNRQGCCIIQKCLQWAPEPYHSQILNTVLSSVLKLVQDPFGNYVIQFILERQDDIACPGNAEKPNYTNEIIRYMLHHVAELSCNKFSSNVIEKCLKAAHSDVKQLMVDELTEPQVLPKLLTDSYANYVIQTAIATASDEAQYNQLRDAIMPLQSLLKNSPYGVKIENKLARRHRDPSIRHPKKRNAPNATKFSVEGDILNPQFMPNLTTLQMVSRDGSMGQTVALTNINSNDVSSFLNPQHMMNSVPFVLQGQQMLGMHNAPQPQPFAVNVMHNSDTLQPEYN</sequence>
<dbReference type="PROSITE" id="PS50303">
    <property type="entry name" value="PUM_HD"/>
    <property type="match status" value="1"/>
</dbReference>
<dbReference type="GO" id="GO:0003729">
    <property type="term" value="F:mRNA binding"/>
    <property type="evidence" value="ECO:0007669"/>
    <property type="project" value="TreeGrafter"/>
</dbReference>
<feature type="domain" description="PUM-HD" evidence="3">
    <location>
        <begin position="70"/>
        <end position="445"/>
    </location>
</feature>
<evidence type="ECO:0000259" key="3">
    <source>
        <dbReference type="PROSITE" id="PS50303"/>
    </source>
</evidence>
<reference evidence="4 6" key="1">
    <citation type="journal article" date="2013" name="PLoS ONE">
        <title>Predicting the Proteins of Angomonas deanei, Strigomonas culicis and Their Respective Endosymbionts Reveals New Aspects of the Trypanosomatidae Family.</title>
        <authorList>
            <person name="Motta M.C."/>
            <person name="Martins A.C."/>
            <person name="de Souza S.S."/>
            <person name="Catta-Preta C.M."/>
            <person name="Silva R."/>
            <person name="Klein C.C."/>
            <person name="de Almeida L.G."/>
            <person name="de Lima Cunha O."/>
            <person name="Ciapina L.P."/>
            <person name="Brocchi M."/>
            <person name="Colabardini A.C."/>
            <person name="de Araujo Lima B."/>
            <person name="Machado C.R."/>
            <person name="de Almeida Soares C.M."/>
            <person name="Probst C.M."/>
            <person name="de Menezes C.B."/>
            <person name="Thompson C.E."/>
            <person name="Bartholomeu D.C."/>
            <person name="Gradia D.F."/>
            <person name="Pavoni D.P."/>
            <person name="Grisard E.C."/>
            <person name="Fantinatti-Garboggini F."/>
            <person name="Marchini F.K."/>
            <person name="Rodrigues-Luiz G.F."/>
            <person name="Wagner G."/>
            <person name="Goldman G.H."/>
            <person name="Fietto J.L."/>
            <person name="Elias M.C."/>
            <person name="Goldman M.H."/>
            <person name="Sagot M.F."/>
            <person name="Pereira M."/>
            <person name="Stoco P.H."/>
            <person name="de Mendonca-Neto R.P."/>
            <person name="Teixeira S.M."/>
            <person name="Maciel T.E."/>
            <person name="de Oliveira Mendes T.A."/>
            <person name="Urmenyi T.P."/>
            <person name="de Souza W."/>
            <person name="Schenkman S."/>
            <person name="de Vasconcelos A.T."/>
        </authorList>
    </citation>
    <scope>NUCLEOTIDE SEQUENCE [LARGE SCALE GENOMIC DNA]</scope>
</reference>
<dbReference type="PANTHER" id="PTHR12537:SF13">
    <property type="entry name" value="PUMILIO HOMOLOGY DOMAIN FAMILY MEMBER 4"/>
    <property type="match status" value="1"/>
</dbReference>
<evidence type="ECO:0000256" key="1">
    <source>
        <dbReference type="ARBA" id="ARBA00022737"/>
    </source>
</evidence>
<feature type="repeat" description="Pumilio" evidence="2">
    <location>
        <begin position="299"/>
        <end position="322"/>
    </location>
</feature>
<dbReference type="AlphaFoldDB" id="S9TWP9"/>
<comment type="caution">
    <text evidence="4">The sequence shown here is derived from an EMBL/GenBank/DDBJ whole genome shotgun (WGS) entry which is preliminary data.</text>
</comment>